<feature type="compositionally biased region" description="Low complexity" evidence="3">
    <location>
        <begin position="46"/>
        <end position="55"/>
    </location>
</feature>
<feature type="region of interest" description="Disordered" evidence="3">
    <location>
        <begin position="1"/>
        <end position="71"/>
    </location>
</feature>
<evidence type="ECO:0000256" key="1">
    <source>
        <dbReference type="ARBA" id="ARBA00008996"/>
    </source>
</evidence>
<keyword evidence="2" id="KW-0945">Host-virus interaction</keyword>
<evidence type="ECO:0000256" key="2">
    <source>
        <dbReference type="ARBA" id="ARBA00022581"/>
    </source>
</evidence>
<proteinExistence type="inferred from homology"/>
<evidence type="ECO:0000256" key="3">
    <source>
        <dbReference type="SAM" id="MobiDB-lite"/>
    </source>
</evidence>
<evidence type="ECO:0000313" key="4">
    <source>
        <dbReference type="EMBL" id="AHW57431.1"/>
    </source>
</evidence>
<feature type="compositionally biased region" description="Polar residues" evidence="3">
    <location>
        <begin position="56"/>
        <end position="69"/>
    </location>
</feature>
<dbReference type="InterPro" id="IPR002488">
    <property type="entry name" value="Gemini_C4"/>
</dbReference>
<reference evidence="4" key="1">
    <citation type="submission" date="2014-01" db="EMBL/GenBank/DDBJ databases">
        <title>Characterization of distinct strains of the begomovirus Jatropha mosaic virus from the Dominican Republic reveals a history of local evolution and a potential to infect crop plants.</title>
        <authorList>
            <person name="Melgarejo T.A."/>
            <person name="Kon T."/>
            <person name="Gilbertson R.L."/>
        </authorList>
    </citation>
    <scope>NUCLEOTIDE SEQUENCE</scope>
    <source>
        <strain evidence="4">DO:Clavellina:Cl-10:2010</strain>
    </source>
</reference>
<comment type="similarity">
    <text evidence="1">Belongs to the geminiviridae protein AC4/C4 family.</text>
</comment>
<protein>
    <submittedName>
        <fullName evidence="4">AC4</fullName>
    </submittedName>
</protein>
<feature type="compositionally biased region" description="Polar residues" evidence="3">
    <location>
        <begin position="8"/>
        <end position="39"/>
    </location>
</feature>
<name>X5D4Q2_9GEMI</name>
<dbReference type="Pfam" id="PF01492">
    <property type="entry name" value="Gemini_C4"/>
    <property type="match status" value="1"/>
</dbReference>
<organism evidence="4">
    <name type="scientific">Jatropha mosaic virus</name>
    <dbReference type="NCBI Taxonomy" id="75574"/>
    <lineage>
        <taxon>Viruses</taxon>
        <taxon>Monodnaviria</taxon>
        <taxon>Shotokuvirae</taxon>
        <taxon>Cressdnaviricota</taxon>
        <taxon>Repensiviricetes</taxon>
        <taxon>Geplafuvirales</taxon>
        <taxon>Geminiviridae</taxon>
        <taxon>Begomovirus</taxon>
        <taxon>Begomovirus jatrophamusivi</taxon>
    </lineage>
</organism>
<sequence>MRMGSLISMCSFSSKENTSARITDSSTWSPHHGQRTSIRTYRELNPAPTSSPTSTRTEIQSNGENSRSTVEVLEEAANRLMTRMPRH</sequence>
<gene>
    <name evidence="4" type="primary">AC4</name>
</gene>
<dbReference type="EMBL" id="KJ174331">
    <property type="protein sequence ID" value="AHW57431.1"/>
    <property type="molecule type" value="Genomic_DNA"/>
</dbReference>
<accession>X5D4Q2</accession>